<dbReference type="InterPro" id="IPR011011">
    <property type="entry name" value="Znf_FYVE_PHD"/>
</dbReference>
<dbReference type="EMBL" id="JALNTZ010000010">
    <property type="protein sequence ID" value="KAJ3640444.1"/>
    <property type="molecule type" value="Genomic_DNA"/>
</dbReference>
<dbReference type="SUPFAM" id="SSF57903">
    <property type="entry name" value="FYVE/PHD zinc finger"/>
    <property type="match status" value="1"/>
</dbReference>
<organism evidence="8 9">
    <name type="scientific">Zophobas morio</name>
    <dbReference type="NCBI Taxonomy" id="2755281"/>
    <lineage>
        <taxon>Eukaryota</taxon>
        <taxon>Metazoa</taxon>
        <taxon>Ecdysozoa</taxon>
        <taxon>Arthropoda</taxon>
        <taxon>Hexapoda</taxon>
        <taxon>Insecta</taxon>
        <taxon>Pterygota</taxon>
        <taxon>Neoptera</taxon>
        <taxon>Endopterygota</taxon>
        <taxon>Coleoptera</taxon>
        <taxon>Polyphaga</taxon>
        <taxon>Cucujiformia</taxon>
        <taxon>Tenebrionidae</taxon>
        <taxon>Zophobas</taxon>
    </lineage>
</organism>
<dbReference type="InterPro" id="IPR001965">
    <property type="entry name" value="Znf_PHD"/>
</dbReference>
<evidence type="ECO:0000256" key="3">
    <source>
        <dbReference type="ARBA" id="ARBA00022833"/>
    </source>
</evidence>
<dbReference type="CDD" id="cd15489">
    <property type="entry name" value="PHD_SF"/>
    <property type="match status" value="1"/>
</dbReference>
<dbReference type="InterPro" id="IPR013083">
    <property type="entry name" value="Znf_RING/FYVE/PHD"/>
</dbReference>
<dbReference type="PROSITE" id="PS50016">
    <property type="entry name" value="ZF_PHD_2"/>
    <property type="match status" value="1"/>
</dbReference>
<evidence type="ECO:0000313" key="9">
    <source>
        <dbReference type="Proteomes" id="UP001168821"/>
    </source>
</evidence>
<evidence type="ECO:0000256" key="4">
    <source>
        <dbReference type="PROSITE-ProRule" id="PRU00146"/>
    </source>
</evidence>
<dbReference type="AlphaFoldDB" id="A0AA38HN89"/>
<evidence type="ECO:0000313" key="8">
    <source>
        <dbReference type="EMBL" id="KAJ3640444.1"/>
    </source>
</evidence>
<evidence type="ECO:0000256" key="2">
    <source>
        <dbReference type="ARBA" id="ARBA00022771"/>
    </source>
</evidence>
<evidence type="ECO:0000259" key="7">
    <source>
        <dbReference type="PROSITE" id="PS50016"/>
    </source>
</evidence>
<dbReference type="Gene3D" id="3.30.40.10">
    <property type="entry name" value="Zinc/RING finger domain, C3HC4 (zinc finger)"/>
    <property type="match status" value="1"/>
</dbReference>
<evidence type="ECO:0000256" key="6">
    <source>
        <dbReference type="SAM" id="MobiDB-lite"/>
    </source>
</evidence>
<feature type="region of interest" description="Disordered" evidence="6">
    <location>
        <begin position="151"/>
        <end position="182"/>
    </location>
</feature>
<evidence type="ECO:0000256" key="5">
    <source>
        <dbReference type="SAM" id="Coils"/>
    </source>
</evidence>
<dbReference type="PROSITE" id="PS01359">
    <property type="entry name" value="ZF_PHD_1"/>
    <property type="match status" value="1"/>
</dbReference>
<feature type="region of interest" description="Disordered" evidence="6">
    <location>
        <begin position="247"/>
        <end position="266"/>
    </location>
</feature>
<keyword evidence="5" id="KW-0175">Coiled coil</keyword>
<reference evidence="8" key="1">
    <citation type="journal article" date="2023" name="G3 (Bethesda)">
        <title>Whole genome assemblies of Zophobas morio and Tenebrio molitor.</title>
        <authorList>
            <person name="Kaur S."/>
            <person name="Stinson S.A."/>
            <person name="diCenzo G.C."/>
        </authorList>
    </citation>
    <scope>NUCLEOTIDE SEQUENCE</scope>
    <source>
        <strain evidence="8">QUZm001</strain>
    </source>
</reference>
<comment type="caution">
    <text evidence="8">The sequence shown here is derived from an EMBL/GenBank/DDBJ whole genome shotgun (WGS) entry which is preliminary data.</text>
</comment>
<accession>A0AA38HN89</accession>
<sequence length="295" mass="33634">MSKDVPKLSCSSCKEDIIDETKRIICSGLCNQVYHPDCTSLKKTEQKLLENDSFKWFCAQCKVITTNVIDVLTTLKNSVLMCQDQILRQGMTIDKQASKIQELLNEVKQLNLRDKKNKQDNSFSSNTSSLDVPRLHKNDVYKQHIHSELTKHEYDHHEIRDKPRVRSSNLPNTGSTSNLNSLEGSILTDEHNKDLFSSTRTTAFAEPKIKFNELIPTIMNELPENSVSTKGLNQDEDFTLVTNKKKFSARPQGRKPNQVITGTAENNEELSAAGKRAWFYVGRVKKDVEEVKNKF</sequence>
<name>A0AA38HN89_9CUCU</name>
<proteinExistence type="predicted"/>
<feature type="compositionally biased region" description="Basic and acidic residues" evidence="6">
    <location>
        <begin position="151"/>
        <end position="164"/>
    </location>
</feature>
<feature type="coiled-coil region" evidence="5">
    <location>
        <begin position="93"/>
        <end position="120"/>
    </location>
</feature>
<feature type="compositionally biased region" description="Polar residues" evidence="6">
    <location>
        <begin position="166"/>
        <end position="182"/>
    </location>
</feature>
<dbReference type="InterPro" id="IPR019786">
    <property type="entry name" value="Zinc_finger_PHD-type_CS"/>
</dbReference>
<evidence type="ECO:0000256" key="1">
    <source>
        <dbReference type="ARBA" id="ARBA00022723"/>
    </source>
</evidence>
<dbReference type="Proteomes" id="UP001168821">
    <property type="component" value="Unassembled WGS sequence"/>
</dbReference>
<dbReference type="GO" id="GO:0008270">
    <property type="term" value="F:zinc ion binding"/>
    <property type="evidence" value="ECO:0007669"/>
    <property type="project" value="UniProtKB-KW"/>
</dbReference>
<keyword evidence="1" id="KW-0479">Metal-binding</keyword>
<keyword evidence="2 4" id="KW-0863">Zinc-finger</keyword>
<protein>
    <recommendedName>
        <fullName evidence="7">PHD-type domain-containing protein</fullName>
    </recommendedName>
</protein>
<dbReference type="Pfam" id="PF00628">
    <property type="entry name" value="PHD"/>
    <property type="match status" value="1"/>
</dbReference>
<feature type="domain" description="PHD-type" evidence="7">
    <location>
        <begin position="7"/>
        <end position="64"/>
    </location>
</feature>
<dbReference type="SMART" id="SM00249">
    <property type="entry name" value="PHD"/>
    <property type="match status" value="1"/>
</dbReference>
<gene>
    <name evidence="8" type="ORF">Zmor_003739</name>
</gene>
<keyword evidence="9" id="KW-1185">Reference proteome</keyword>
<keyword evidence="3" id="KW-0862">Zinc</keyword>
<dbReference type="InterPro" id="IPR019787">
    <property type="entry name" value="Znf_PHD-finger"/>
</dbReference>